<comment type="function">
    <text evidence="13">Involved in the transmission of sensory signals from the chemoreceptors to the flagellar motors. CheA is autophosphorylated; it can transfer its phosphate group to either CheB or CheY.</text>
</comment>
<dbReference type="CDD" id="cd00088">
    <property type="entry name" value="HPT"/>
    <property type="match status" value="1"/>
</dbReference>
<evidence type="ECO:0000256" key="8">
    <source>
        <dbReference type="ARBA" id="ARBA00022679"/>
    </source>
</evidence>
<feature type="domain" description="Histidine kinase" evidence="17">
    <location>
        <begin position="424"/>
        <end position="674"/>
    </location>
</feature>
<dbReference type="CDD" id="cd00731">
    <property type="entry name" value="CheA_reg"/>
    <property type="match status" value="1"/>
</dbReference>
<dbReference type="SUPFAM" id="SSF50341">
    <property type="entry name" value="CheW-like"/>
    <property type="match status" value="1"/>
</dbReference>
<dbReference type="InterPro" id="IPR051315">
    <property type="entry name" value="Bact_Chemotaxis_CheA"/>
</dbReference>
<dbReference type="FunFam" id="2.30.30.40:FF:000048">
    <property type="entry name" value="Chemotaxis protein CheA, putative"/>
    <property type="match status" value="1"/>
</dbReference>
<dbReference type="SMART" id="SM00387">
    <property type="entry name" value="HATPase_c"/>
    <property type="match status" value="1"/>
</dbReference>
<dbReference type="InterPro" id="IPR004358">
    <property type="entry name" value="Sig_transdc_His_kin-like_C"/>
</dbReference>
<evidence type="ECO:0000259" key="17">
    <source>
        <dbReference type="PROSITE" id="PS50109"/>
    </source>
</evidence>
<keyword evidence="21" id="KW-1185">Reference proteome</keyword>
<feature type="domain" description="HPt" evidence="19">
    <location>
        <begin position="5"/>
        <end position="109"/>
    </location>
</feature>
<dbReference type="InterPro" id="IPR036890">
    <property type="entry name" value="HATPase_C_sf"/>
</dbReference>
<dbReference type="GO" id="GO:0006935">
    <property type="term" value="P:chemotaxis"/>
    <property type="evidence" value="ECO:0007669"/>
    <property type="project" value="UniProtKB-KW"/>
</dbReference>
<evidence type="ECO:0000256" key="6">
    <source>
        <dbReference type="ARBA" id="ARBA00022500"/>
    </source>
</evidence>
<dbReference type="EC" id="2.7.13.3" evidence="3"/>
<gene>
    <name evidence="20" type="ORF">SAMN04487977_101151</name>
</gene>
<feature type="compositionally biased region" description="Low complexity" evidence="16">
    <location>
        <begin position="300"/>
        <end position="309"/>
    </location>
</feature>
<evidence type="ECO:0000256" key="15">
    <source>
        <dbReference type="SAM" id="Coils"/>
    </source>
</evidence>
<dbReference type="Pfam" id="PF01584">
    <property type="entry name" value="CheW"/>
    <property type="match status" value="1"/>
</dbReference>
<keyword evidence="9" id="KW-0547">Nucleotide-binding</keyword>
<dbReference type="InterPro" id="IPR010808">
    <property type="entry name" value="CheA_P2-bd"/>
</dbReference>
<evidence type="ECO:0000256" key="5">
    <source>
        <dbReference type="ARBA" id="ARBA00022490"/>
    </source>
</evidence>
<dbReference type="PROSITE" id="PS50851">
    <property type="entry name" value="CHEW"/>
    <property type="match status" value="1"/>
</dbReference>
<dbReference type="PANTHER" id="PTHR43395:SF10">
    <property type="entry name" value="CHEMOTAXIS PROTEIN CHEA"/>
    <property type="match status" value="1"/>
</dbReference>
<keyword evidence="6" id="KW-0145">Chemotaxis</keyword>
<dbReference type="Pfam" id="PF07194">
    <property type="entry name" value="P2"/>
    <property type="match status" value="1"/>
</dbReference>
<proteinExistence type="predicted"/>
<evidence type="ECO:0000259" key="18">
    <source>
        <dbReference type="PROSITE" id="PS50851"/>
    </source>
</evidence>
<feature type="compositionally biased region" description="Low complexity" evidence="16">
    <location>
        <begin position="138"/>
        <end position="162"/>
    </location>
</feature>
<reference evidence="20 21" key="1">
    <citation type="submission" date="2016-10" db="EMBL/GenBank/DDBJ databases">
        <authorList>
            <person name="de Groot N.N."/>
        </authorList>
    </citation>
    <scope>NUCLEOTIDE SEQUENCE [LARGE SCALE GENOMIC DNA]</scope>
    <source>
        <strain evidence="20 21">B25</strain>
    </source>
</reference>
<evidence type="ECO:0000259" key="19">
    <source>
        <dbReference type="PROSITE" id="PS50894"/>
    </source>
</evidence>
<dbReference type="InterPro" id="IPR036641">
    <property type="entry name" value="HPT_dom_sf"/>
</dbReference>
<dbReference type="PROSITE" id="PS50109">
    <property type="entry name" value="HIS_KIN"/>
    <property type="match status" value="1"/>
</dbReference>
<dbReference type="Pfam" id="PF01627">
    <property type="entry name" value="Hpt"/>
    <property type="match status" value="1"/>
</dbReference>
<dbReference type="STRING" id="163.SAMN04487775_10845"/>
<dbReference type="PANTHER" id="PTHR43395">
    <property type="entry name" value="SENSOR HISTIDINE KINASE CHEA"/>
    <property type="match status" value="1"/>
</dbReference>
<evidence type="ECO:0000256" key="2">
    <source>
        <dbReference type="ARBA" id="ARBA00004496"/>
    </source>
</evidence>
<evidence type="ECO:0000256" key="16">
    <source>
        <dbReference type="SAM" id="MobiDB-lite"/>
    </source>
</evidence>
<dbReference type="Pfam" id="PF02895">
    <property type="entry name" value="H-kinase_dim"/>
    <property type="match status" value="1"/>
</dbReference>
<dbReference type="Proteomes" id="UP000182360">
    <property type="component" value="Unassembled WGS sequence"/>
</dbReference>
<feature type="compositionally biased region" description="Basic and acidic residues" evidence="16">
    <location>
        <begin position="342"/>
        <end position="356"/>
    </location>
</feature>
<dbReference type="RefSeq" id="WP_074639984.1">
    <property type="nucleotide sequence ID" value="NZ_AP025286.1"/>
</dbReference>
<dbReference type="InterPro" id="IPR005467">
    <property type="entry name" value="His_kinase_dom"/>
</dbReference>
<dbReference type="SUPFAM" id="SSF47226">
    <property type="entry name" value="Histidine-containing phosphotransfer domain, HPT domain"/>
    <property type="match status" value="1"/>
</dbReference>
<dbReference type="PROSITE" id="PS50894">
    <property type="entry name" value="HPT"/>
    <property type="match status" value="1"/>
</dbReference>
<dbReference type="InterPro" id="IPR037006">
    <property type="entry name" value="CheA-like_homodim_sf"/>
</dbReference>
<dbReference type="PRINTS" id="PR00344">
    <property type="entry name" value="BCTRLSENSOR"/>
</dbReference>
<keyword evidence="15" id="KW-0175">Coiled coil</keyword>
<organism evidence="20 21">
    <name type="scientific">Treponema bryantii</name>
    <dbReference type="NCBI Taxonomy" id="163"/>
    <lineage>
        <taxon>Bacteria</taxon>
        <taxon>Pseudomonadati</taxon>
        <taxon>Spirochaetota</taxon>
        <taxon>Spirochaetia</taxon>
        <taxon>Spirochaetales</taxon>
        <taxon>Treponemataceae</taxon>
        <taxon>Treponema</taxon>
    </lineage>
</organism>
<protein>
    <recommendedName>
        <fullName evidence="4">Chemotaxis protein CheA</fullName>
        <ecNumber evidence="3">2.7.13.3</ecNumber>
    </recommendedName>
</protein>
<name>A0A1H8ZZP2_9SPIR</name>
<evidence type="ECO:0000256" key="4">
    <source>
        <dbReference type="ARBA" id="ARBA00021495"/>
    </source>
</evidence>
<dbReference type="GO" id="GO:0005737">
    <property type="term" value="C:cytoplasm"/>
    <property type="evidence" value="ECO:0007669"/>
    <property type="project" value="UniProtKB-SubCell"/>
</dbReference>
<dbReference type="GO" id="GO:0005524">
    <property type="term" value="F:ATP binding"/>
    <property type="evidence" value="ECO:0007669"/>
    <property type="project" value="UniProtKB-KW"/>
</dbReference>
<dbReference type="SMART" id="SM00073">
    <property type="entry name" value="HPT"/>
    <property type="match status" value="1"/>
</dbReference>
<dbReference type="InterPro" id="IPR003594">
    <property type="entry name" value="HATPase_dom"/>
</dbReference>
<dbReference type="SMART" id="SM00260">
    <property type="entry name" value="CheW"/>
    <property type="match status" value="1"/>
</dbReference>
<feature type="region of interest" description="Disordered" evidence="16">
    <location>
        <begin position="300"/>
        <end position="320"/>
    </location>
</feature>
<feature type="region of interest" description="Disordered" evidence="16">
    <location>
        <begin position="342"/>
        <end position="363"/>
    </location>
</feature>
<keyword evidence="5" id="KW-0963">Cytoplasm</keyword>
<evidence type="ECO:0000313" key="21">
    <source>
        <dbReference type="Proteomes" id="UP000182360"/>
    </source>
</evidence>
<evidence type="ECO:0000256" key="11">
    <source>
        <dbReference type="ARBA" id="ARBA00022840"/>
    </source>
</evidence>
<evidence type="ECO:0000256" key="3">
    <source>
        <dbReference type="ARBA" id="ARBA00012438"/>
    </source>
</evidence>
<dbReference type="InterPro" id="IPR002545">
    <property type="entry name" value="CheW-lke_dom"/>
</dbReference>
<evidence type="ECO:0000313" key="20">
    <source>
        <dbReference type="EMBL" id="SEP69864.1"/>
    </source>
</evidence>
<dbReference type="CDD" id="cd16916">
    <property type="entry name" value="HATPase_CheA-like"/>
    <property type="match status" value="1"/>
</dbReference>
<evidence type="ECO:0000256" key="14">
    <source>
        <dbReference type="PROSITE-ProRule" id="PRU00110"/>
    </source>
</evidence>
<dbReference type="Gene3D" id="2.30.30.40">
    <property type="entry name" value="SH3 Domains"/>
    <property type="match status" value="1"/>
</dbReference>
<dbReference type="Gene3D" id="3.30.70.1110">
    <property type="entry name" value="Histidine kinase CheA-like, P2 response regulator-binding domain"/>
    <property type="match status" value="1"/>
</dbReference>
<sequence>MSDYLDPNNEELLKDFFAEAEQQVEQLESNILVIENDPSNHEAIDEIFRAAHTLKGGSATVEMMELSHFTHTVEDVLDEIRSDRIKVDEDVVDLLLTSIDVIKAMLEARQNGSVYEENIDSIIEKLQGLIPSKDGKAPAKAKATAPKTAAPKPKPASAPVAAAPAASSSDILILPDITEEDFMELKQTCEGKQKLWCIAVKFDESNPMNTVGGIQVFAALKNVGNVLKTVPDFDALYEDQFYENVFYYVATEAEGAEIEDCAFLSDVTLITDAHLLEDYTTGTLADPAVAKAAAAAPKPAAPKPVASAPITPSDDVPAGNMTAAQSELLGDILNDNVLKPEPKKEEKKAEPKKEAAAAHAQQSSILRVDSRRIDNLLNLVSEAVINKASFNQLAMQNAAELTHFQSIEAEYKERLHNLFDKLPDYMEQIKEGVAAVDIRKNILKEYGSLSNIFDEYESEAKSISGKFRSYTQNLGTIAGDLQEGVMKIRMVPINQIFSRFPRVVRDLQRDLNKKIDLVIEGEDTELDKSVVEDLLDPIMHCVRNSVDHGIETPEVRAAAGKPETGTILLKASNEGNQIVIEIKDDGAGIDVEKIRKKAVERGLIHPDKAVTEQDAFNLIMQPGFSTAEKISNISGRGVGLDVVKTMINNLKGTISINSAKGKGTSFIIKLPLTLAIIQGLLVRVGREVYSIPIANVIESQCINISEINHIDNYEILNVRNEVISVLRLSRLFGITESVQTDECYIVIVGTQEKKIGVMVDALIGEEDVVIKPLKDQFTNSPGIAGASILGDGSVSLIIDVGQLLELGVKQELLAQAQEQAQYVQ</sequence>
<keyword evidence="11" id="KW-0067">ATP-binding</keyword>
<keyword evidence="12" id="KW-0902">Two-component regulatory system</keyword>
<feature type="domain" description="CheW-like" evidence="18">
    <location>
        <begin position="676"/>
        <end position="809"/>
    </location>
</feature>
<dbReference type="Gene3D" id="1.20.120.160">
    <property type="entry name" value="HPT domain"/>
    <property type="match status" value="1"/>
</dbReference>
<keyword evidence="8" id="KW-0808">Transferase</keyword>
<evidence type="ECO:0000256" key="13">
    <source>
        <dbReference type="ARBA" id="ARBA00035100"/>
    </source>
</evidence>
<dbReference type="AlphaFoldDB" id="A0A1H8ZZP2"/>
<dbReference type="GO" id="GO:0000155">
    <property type="term" value="F:phosphorelay sensor kinase activity"/>
    <property type="evidence" value="ECO:0007669"/>
    <property type="project" value="InterPro"/>
</dbReference>
<dbReference type="InterPro" id="IPR008207">
    <property type="entry name" value="Sig_transdc_His_kin_Hpt_dom"/>
</dbReference>
<dbReference type="EMBL" id="FOFU01000001">
    <property type="protein sequence ID" value="SEP69864.1"/>
    <property type="molecule type" value="Genomic_DNA"/>
</dbReference>
<dbReference type="InterPro" id="IPR035891">
    <property type="entry name" value="CheY-binding_CheA"/>
</dbReference>
<feature type="region of interest" description="Disordered" evidence="16">
    <location>
        <begin position="134"/>
        <end position="162"/>
    </location>
</feature>
<feature type="coiled-coil region" evidence="15">
    <location>
        <begin position="10"/>
        <end position="37"/>
    </location>
</feature>
<dbReference type="SMART" id="SM01231">
    <property type="entry name" value="H-kinase_dim"/>
    <property type="match status" value="1"/>
</dbReference>
<evidence type="ECO:0000256" key="10">
    <source>
        <dbReference type="ARBA" id="ARBA00022777"/>
    </source>
</evidence>
<dbReference type="InterPro" id="IPR036061">
    <property type="entry name" value="CheW-like_dom_sf"/>
</dbReference>
<dbReference type="InterPro" id="IPR037052">
    <property type="entry name" value="CheA-like_P2_sf"/>
</dbReference>
<dbReference type="FunFam" id="3.30.565.10:FF:000016">
    <property type="entry name" value="Chemotaxis protein CheA, putative"/>
    <property type="match status" value="1"/>
</dbReference>
<dbReference type="SUPFAM" id="SSF55052">
    <property type="entry name" value="CheY-binding domain of CheA"/>
    <property type="match status" value="1"/>
</dbReference>
<evidence type="ECO:0000256" key="12">
    <source>
        <dbReference type="ARBA" id="ARBA00023012"/>
    </source>
</evidence>
<evidence type="ECO:0000256" key="9">
    <source>
        <dbReference type="ARBA" id="ARBA00022741"/>
    </source>
</evidence>
<dbReference type="InterPro" id="IPR004105">
    <property type="entry name" value="CheA-like_dim"/>
</dbReference>
<keyword evidence="7 14" id="KW-0597">Phosphoprotein</keyword>
<evidence type="ECO:0000256" key="7">
    <source>
        <dbReference type="ARBA" id="ARBA00022553"/>
    </source>
</evidence>
<evidence type="ECO:0000256" key="1">
    <source>
        <dbReference type="ARBA" id="ARBA00000085"/>
    </source>
</evidence>
<dbReference type="Gene3D" id="3.30.565.10">
    <property type="entry name" value="Histidine kinase-like ATPase, C-terminal domain"/>
    <property type="match status" value="1"/>
</dbReference>
<comment type="catalytic activity">
    <reaction evidence="1">
        <text>ATP + protein L-histidine = ADP + protein N-phospho-L-histidine.</text>
        <dbReference type="EC" id="2.7.13.3"/>
    </reaction>
</comment>
<comment type="subcellular location">
    <subcellularLocation>
        <location evidence="2">Cytoplasm</location>
    </subcellularLocation>
</comment>
<dbReference type="Pfam" id="PF02518">
    <property type="entry name" value="HATPase_c"/>
    <property type="match status" value="1"/>
</dbReference>
<dbReference type="Gene3D" id="1.10.287.560">
    <property type="entry name" value="Histidine kinase CheA-like, homodimeric domain"/>
    <property type="match status" value="1"/>
</dbReference>
<accession>A0A1H8ZZP2</accession>
<dbReference type="SUPFAM" id="SSF55874">
    <property type="entry name" value="ATPase domain of HSP90 chaperone/DNA topoisomerase II/histidine kinase"/>
    <property type="match status" value="1"/>
</dbReference>
<feature type="modified residue" description="Phosphohistidine" evidence="14">
    <location>
        <position position="52"/>
    </location>
</feature>
<dbReference type="OrthoDB" id="9803176at2"/>
<keyword evidence="10 20" id="KW-0418">Kinase</keyword>